<dbReference type="AlphaFoldDB" id="A0ABD2KDW6"/>
<organism evidence="2 3">
    <name type="scientific">Heterodera schachtii</name>
    <name type="common">Sugarbeet cyst nematode worm</name>
    <name type="synonym">Tylenchus schachtii</name>
    <dbReference type="NCBI Taxonomy" id="97005"/>
    <lineage>
        <taxon>Eukaryota</taxon>
        <taxon>Metazoa</taxon>
        <taxon>Ecdysozoa</taxon>
        <taxon>Nematoda</taxon>
        <taxon>Chromadorea</taxon>
        <taxon>Rhabditida</taxon>
        <taxon>Tylenchina</taxon>
        <taxon>Tylenchomorpha</taxon>
        <taxon>Tylenchoidea</taxon>
        <taxon>Heteroderidae</taxon>
        <taxon>Heteroderinae</taxon>
        <taxon>Heterodera</taxon>
    </lineage>
</organism>
<reference evidence="2 3" key="1">
    <citation type="submission" date="2024-10" db="EMBL/GenBank/DDBJ databases">
        <authorList>
            <person name="Kim D."/>
        </authorList>
    </citation>
    <scope>NUCLEOTIDE SEQUENCE [LARGE SCALE GENOMIC DNA]</scope>
    <source>
        <strain evidence="2">Taebaek</strain>
    </source>
</reference>
<feature type="region of interest" description="Disordered" evidence="1">
    <location>
        <begin position="64"/>
        <end position="117"/>
    </location>
</feature>
<evidence type="ECO:0000256" key="1">
    <source>
        <dbReference type="SAM" id="MobiDB-lite"/>
    </source>
</evidence>
<evidence type="ECO:0000313" key="2">
    <source>
        <dbReference type="EMBL" id="KAL3101036.1"/>
    </source>
</evidence>
<dbReference type="Proteomes" id="UP001620645">
    <property type="component" value="Unassembled WGS sequence"/>
</dbReference>
<evidence type="ECO:0000313" key="3">
    <source>
        <dbReference type="Proteomes" id="UP001620645"/>
    </source>
</evidence>
<proteinExistence type="predicted"/>
<accession>A0ABD2KDW6</accession>
<gene>
    <name evidence="2" type="ORF">niasHS_001496</name>
</gene>
<name>A0ABD2KDW6_HETSC</name>
<feature type="region of interest" description="Disordered" evidence="1">
    <location>
        <begin position="21"/>
        <end position="40"/>
    </location>
</feature>
<sequence>MPKTQSTEIYLFKDWNMAHKGKCEQKPTENGTTAKDDDEGNDFAFQLMKSAELRQRHGFTLKEFGIELEAEEEEKSGDGGENEESEEESESGEEGEEEENRRKMAKLRCQSQGTKRK</sequence>
<protein>
    <submittedName>
        <fullName evidence="2">Uncharacterized protein</fullName>
    </submittedName>
</protein>
<dbReference type="EMBL" id="JBICCN010000027">
    <property type="protein sequence ID" value="KAL3101036.1"/>
    <property type="molecule type" value="Genomic_DNA"/>
</dbReference>
<feature type="compositionally biased region" description="Acidic residues" evidence="1">
    <location>
        <begin position="66"/>
        <end position="98"/>
    </location>
</feature>
<comment type="caution">
    <text evidence="2">The sequence shown here is derived from an EMBL/GenBank/DDBJ whole genome shotgun (WGS) entry which is preliminary data.</text>
</comment>
<keyword evidence="3" id="KW-1185">Reference proteome</keyword>